<sequence length="547" mass="59637">MVFGEPNNATRRAGVEFERVPSTTMSASTSNSFSRPATSVLPPASNTPSFILASNQKSYKHQYSNIYFLRLQALKEIVVQNAKRRWQHLADKPTLVPRVLEVTKGKICYVVGTVYMEMPLKPNVLVDLARDNSIPPPPPVSKFYSSEDKVMLEDESGRIRLVGDSLKTIRLTTGVILGVLGMETPNGDFEVVDHCFAGLAPQVATDSDEEMNVDGPSSDPWIGVISGLEVGSEASSDARIQMLIEYLTAETGLEADQVPASQISRLIIAGDSLAPITMAGRGDYQSQIEDKKARKNAQDTSVFTPHPIHNLASHLLDIGRTLPIHVLPGETDPAGTILPQQPLPRAMFGEVSKLPSFVCESNPTYIRLAPGIVEDEKTAAQKGASARTLLVHSGQPLNDIFKYLPNRHNSRLALLEATLKWRHMAPTAPDTLWCHPYVNNDPFILKDTPDIYLVGGQTRFGTKLVVGEDLKKRRIQCRVVMVPNFSRTGTLVLVNLRSLEVKCVQFGVSGMTGAGGAPEEVKLPKATQMPAEPLSSEQQMGGSPGPM</sequence>
<comment type="catalytic activity">
    <reaction evidence="9">
        <text>DNA(n) + a 2'-deoxyribonucleoside 5'-triphosphate = DNA(n+1) + diphosphate</text>
        <dbReference type="Rhea" id="RHEA:22508"/>
        <dbReference type="Rhea" id="RHEA-COMP:17339"/>
        <dbReference type="Rhea" id="RHEA-COMP:17340"/>
        <dbReference type="ChEBI" id="CHEBI:33019"/>
        <dbReference type="ChEBI" id="CHEBI:61560"/>
        <dbReference type="ChEBI" id="CHEBI:173112"/>
        <dbReference type="EC" id="2.7.7.7"/>
    </reaction>
</comment>
<evidence type="ECO:0000256" key="6">
    <source>
        <dbReference type="ARBA" id="ARBA00022705"/>
    </source>
</evidence>
<comment type="caution">
    <text evidence="13">The sequence shown here is derived from an EMBL/GenBank/DDBJ whole genome shotgun (WGS) entry which is preliminary data.</text>
</comment>
<evidence type="ECO:0000313" key="13">
    <source>
        <dbReference type="EMBL" id="KAF6764894.1"/>
    </source>
</evidence>
<dbReference type="PANTHER" id="PTHR10416:SF0">
    <property type="entry name" value="DNA POLYMERASE DELTA SUBUNIT 2"/>
    <property type="match status" value="1"/>
</dbReference>
<feature type="domain" description="DNA polymerase alpha/delta/epsilon subunit B" evidence="11">
    <location>
        <begin position="224"/>
        <end position="460"/>
    </location>
</feature>
<dbReference type="GO" id="GO:0006273">
    <property type="term" value="P:lagging strand elongation"/>
    <property type="evidence" value="ECO:0007669"/>
    <property type="project" value="UniProtKB-ARBA"/>
</dbReference>
<comment type="similarity">
    <text evidence="2">Belongs to the DNA polymerase delta/II small subunit family.</text>
</comment>
<dbReference type="Gene3D" id="3.60.21.50">
    <property type="match status" value="1"/>
</dbReference>
<evidence type="ECO:0000256" key="4">
    <source>
        <dbReference type="ARBA" id="ARBA00022679"/>
    </source>
</evidence>
<dbReference type="Pfam" id="PF18018">
    <property type="entry name" value="DNA_pol_D_N"/>
    <property type="match status" value="1"/>
</dbReference>
<evidence type="ECO:0000256" key="3">
    <source>
        <dbReference type="ARBA" id="ARBA00012417"/>
    </source>
</evidence>
<evidence type="ECO:0000256" key="1">
    <source>
        <dbReference type="ARBA" id="ARBA00004123"/>
    </source>
</evidence>
<name>A0A8H6II54_9AGAR</name>
<evidence type="ECO:0000259" key="11">
    <source>
        <dbReference type="Pfam" id="PF04042"/>
    </source>
</evidence>
<gene>
    <name evidence="13" type="ORF">DFP72DRAFT_325108</name>
</gene>
<comment type="subcellular location">
    <subcellularLocation>
        <location evidence="1">Nucleus</location>
    </subcellularLocation>
</comment>
<dbReference type="InterPro" id="IPR007185">
    <property type="entry name" value="DNA_pol_a/d/e_bsu"/>
</dbReference>
<dbReference type="InterPro" id="IPR040663">
    <property type="entry name" value="DNA_pol_D_N"/>
</dbReference>
<dbReference type="GO" id="GO:0003887">
    <property type="term" value="F:DNA-directed DNA polymerase activity"/>
    <property type="evidence" value="ECO:0007669"/>
    <property type="project" value="UniProtKB-KW"/>
</dbReference>
<evidence type="ECO:0000256" key="9">
    <source>
        <dbReference type="ARBA" id="ARBA00049244"/>
    </source>
</evidence>
<dbReference type="GO" id="GO:0043625">
    <property type="term" value="C:delta DNA polymerase complex"/>
    <property type="evidence" value="ECO:0007669"/>
    <property type="project" value="TreeGrafter"/>
</dbReference>
<keyword evidence="8" id="KW-0539">Nucleus</keyword>
<dbReference type="EC" id="2.7.7.7" evidence="3"/>
<feature type="domain" description="DNA polymerase delta subunit OB-fold" evidence="12">
    <location>
        <begin position="62"/>
        <end position="193"/>
    </location>
</feature>
<keyword evidence="6" id="KW-0235">DNA replication</keyword>
<dbReference type="Proteomes" id="UP000521943">
    <property type="component" value="Unassembled WGS sequence"/>
</dbReference>
<dbReference type="PANTHER" id="PTHR10416">
    <property type="entry name" value="DNA POLYMERASE DELTA SUBUNIT 2"/>
    <property type="match status" value="1"/>
</dbReference>
<evidence type="ECO:0000256" key="8">
    <source>
        <dbReference type="ARBA" id="ARBA00023242"/>
    </source>
</evidence>
<dbReference type="AlphaFoldDB" id="A0A8H6II54"/>
<protein>
    <recommendedName>
        <fullName evidence="3">DNA-directed DNA polymerase</fullName>
        <ecNumber evidence="3">2.7.7.7</ecNumber>
    </recommendedName>
</protein>
<evidence type="ECO:0000259" key="12">
    <source>
        <dbReference type="Pfam" id="PF18018"/>
    </source>
</evidence>
<dbReference type="OrthoDB" id="3763at2759"/>
<organism evidence="13 14">
    <name type="scientific">Ephemerocybe angulata</name>
    <dbReference type="NCBI Taxonomy" id="980116"/>
    <lineage>
        <taxon>Eukaryota</taxon>
        <taxon>Fungi</taxon>
        <taxon>Dikarya</taxon>
        <taxon>Basidiomycota</taxon>
        <taxon>Agaricomycotina</taxon>
        <taxon>Agaricomycetes</taxon>
        <taxon>Agaricomycetidae</taxon>
        <taxon>Agaricales</taxon>
        <taxon>Agaricineae</taxon>
        <taxon>Psathyrellaceae</taxon>
        <taxon>Ephemerocybe</taxon>
    </lineage>
</organism>
<keyword evidence="14" id="KW-1185">Reference proteome</keyword>
<dbReference type="FunFam" id="2.40.50.430:FF:000002">
    <property type="entry name" value="DNA polymerase delta subunit"/>
    <property type="match status" value="1"/>
</dbReference>
<keyword evidence="5" id="KW-0548">Nucleotidyltransferase</keyword>
<dbReference type="Gene3D" id="2.40.50.430">
    <property type="match status" value="1"/>
</dbReference>
<evidence type="ECO:0000256" key="5">
    <source>
        <dbReference type="ARBA" id="ARBA00022695"/>
    </source>
</evidence>
<dbReference type="GO" id="GO:0003677">
    <property type="term" value="F:DNA binding"/>
    <property type="evidence" value="ECO:0007669"/>
    <property type="project" value="InterPro"/>
</dbReference>
<keyword evidence="4" id="KW-0808">Transferase</keyword>
<keyword evidence="7" id="KW-0239">DNA-directed DNA polymerase</keyword>
<dbReference type="EMBL" id="JACGCI010000003">
    <property type="protein sequence ID" value="KAF6764894.1"/>
    <property type="molecule type" value="Genomic_DNA"/>
</dbReference>
<dbReference type="InterPro" id="IPR024826">
    <property type="entry name" value="DNA_pol_delta/II_ssu"/>
</dbReference>
<dbReference type="GO" id="GO:0006281">
    <property type="term" value="P:DNA repair"/>
    <property type="evidence" value="ECO:0007669"/>
    <property type="project" value="UniProtKB-ARBA"/>
</dbReference>
<dbReference type="Pfam" id="PF04042">
    <property type="entry name" value="DNA_pol_E_B"/>
    <property type="match status" value="1"/>
</dbReference>
<proteinExistence type="inferred from homology"/>
<evidence type="ECO:0000256" key="7">
    <source>
        <dbReference type="ARBA" id="ARBA00022932"/>
    </source>
</evidence>
<evidence type="ECO:0000256" key="2">
    <source>
        <dbReference type="ARBA" id="ARBA00006035"/>
    </source>
</evidence>
<evidence type="ECO:0000313" key="14">
    <source>
        <dbReference type="Proteomes" id="UP000521943"/>
    </source>
</evidence>
<evidence type="ECO:0000256" key="10">
    <source>
        <dbReference type="SAM" id="MobiDB-lite"/>
    </source>
</evidence>
<reference evidence="13 14" key="1">
    <citation type="submission" date="2020-07" db="EMBL/GenBank/DDBJ databases">
        <title>Comparative genomics of pyrophilous fungi reveals a link between fire events and developmental genes.</title>
        <authorList>
            <consortium name="DOE Joint Genome Institute"/>
            <person name="Steindorff A.S."/>
            <person name="Carver A."/>
            <person name="Calhoun S."/>
            <person name="Stillman K."/>
            <person name="Liu H."/>
            <person name="Lipzen A."/>
            <person name="Pangilinan J."/>
            <person name="Labutti K."/>
            <person name="Bruns T.D."/>
            <person name="Grigoriev I.V."/>
        </authorList>
    </citation>
    <scope>NUCLEOTIDE SEQUENCE [LARGE SCALE GENOMIC DNA]</scope>
    <source>
        <strain evidence="13 14">CBS 144469</strain>
    </source>
</reference>
<accession>A0A8H6II54</accession>
<feature type="region of interest" description="Disordered" evidence="10">
    <location>
        <begin position="517"/>
        <end position="547"/>
    </location>
</feature>